<name>A0A6J2YPT8_SITOR</name>
<sequence length="303" mass="35091">MGEAENPSYYGKMREFSAQNSDWRIYKRRLENYFTVNGITDNEKRKALLLNALDEEAYKLIYNLALPRLPEDKTYNELTELFNTHFKVAESVFVARSKFFTSFKDTHENATEWAARVRIVPKFVRARPIPYGIRERVELELRNLENFGIIKPVDFSSWATPIVPVLKKSGEVRICGDFKITLNPVLEIDPFPLPRIEDLFSYQRLPYGIACGPSKFQKIMESLTQDMEGCVCFLDDILVCGRNPAEHLNRMDKLLSRLQDDRVCYSGYIIDKEGLHTTTEKINAIKKAPAPNNAEKSCNRFWV</sequence>
<dbReference type="PANTHER" id="PTHR37984">
    <property type="entry name" value="PROTEIN CBG26694"/>
    <property type="match status" value="1"/>
</dbReference>
<feature type="domain" description="Reverse transcriptase" evidence="1">
    <location>
        <begin position="197"/>
        <end position="260"/>
    </location>
</feature>
<dbReference type="SUPFAM" id="SSF56672">
    <property type="entry name" value="DNA/RNA polymerases"/>
    <property type="match status" value="1"/>
</dbReference>
<dbReference type="PANTHER" id="PTHR37984:SF13">
    <property type="entry name" value="RIBONUCLEASE H"/>
    <property type="match status" value="1"/>
</dbReference>
<dbReference type="Gene3D" id="3.30.70.270">
    <property type="match status" value="2"/>
</dbReference>
<dbReference type="InterPro" id="IPR050951">
    <property type="entry name" value="Retrovirus_Pol_polyprotein"/>
</dbReference>
<evidence type="ECO:0000259" key="1">
    <source>
        <dbReference type="Pfam" id="PF00078"/>
    </source>
</evidence>
<dbReference type="InParanoid" id="A0A6J2YPT8"/>
<dbReference type="RefSeq" id="XP_030765281.1">
    <property type="nucleotide sequence ID" value="XM_030909421.1"/>
</dbReference>
<dbReference type="Proteomes" id="UP000504635">
    <property type="component" value="Unplaced"/>
</dbReference>
<accession>A0A6J2YPT8</accession>
<dbReference type="KEGG" id="soy:115889432"/>
<reference evidence="3" key="1">
    <citation type="submission" date="2025-08" db="UniProtKB">
        <authorList>
            <consortium name="RefSeq"/>
        </authorList>
    </citation>
    <scope>IDENTIFICATION</scope>
    <source>
        <tissue evidence="3">Gonads</tissue>
    </source>
</reference>
<evidence type="ECO:0000313" key="2">
    <source>
        <dbReference type="Proteomes" id="UP000504635"/>
    </source>
</evidence>
<dbReference type="GeneID" id="115889432"/>
<keyword evidence="2" id="KW-1185">Reference proteome</keyword>
<dbReference type="InterPro" id="IPR000477">
    <property type="entry name" value="RT_dom"/>
</dbReference>
<dbReference type="OrthoDB" id="10028501at2759"/>
<proteinExistence type="predicted"/>
<dbReference type="InterPro" id="IPR043128">
    <property type="entry name" value="Rev_trsase/Diguanyl_cyclase"/>
</dbReference>
<evidence type="ECO:0000313" key="3">
    <source>
        <dbReference type="RefSeq" id="XP_030765281.1"/>
    </source>
</evidence>
<gene>
    <name evidence="3" type="primary">LOC115889432</name>
</gene>
<dbReference type="Pfam" id="PF00078">
    <property type="entry name" value="RVT_1"/>
    <property type="match status" value="1"/>
</dbReference>
<dbReference type="CDD" id="cd01647">
    <property type="entry name" value="RT_LTR"/>
    <property type="match status" value="1"/>
</dbReference>
<dbReference type="InterPro" id="IPR043502">
    <property type="entry name" value="DNA/RNA_pol_sf"/>
</dbReference>
<protein>
    <submittedName>
        <fullName evidence="3">Uncharacterized protein K02A2.6-like</fullName>
    </submittedName>
</protein>
<organism evidence="2 3">
    <name type="scientific">Sitophilus oryzae</name>
    <name type="common">Rice weevil</name>
    <name type="synonym">Curculio oryzae</name>
    <dbReference type="NCBI Taxonomy" id="7048"/>
    <lineage>
        <taxon>Eukaryota</taxon>
        <taxon>Metazoa</taxon>
        <taxon>Ecdysozoa</taxon>
        <taxon>Arthropoda</taxon>
        <taxon>Hexapoda</taxon>
        <taxon>Insecta</taxon>
        <taxon>Pterygota</taxon>
        <taxon>Neoptera</taxon>
        <taxon>Endopterygota</taxon>
        <taxon>Coleoptera</taxon>
        <taxon>Polyphaga</taxon>
        <taxon>Cucujiformia</taxon>
        <taxon>Curculionidae</taxon>
        <taxon>Dryophthorinae</taxon>
        <taxon>Sitophilus</taxon>
    </lineage>
</organism>
<dbReference type="Gene3D" id="3.10.10.10">
    <property type="entry name" value="HIV Type 1 Reverse Transcriptase, subunit A, domain 1"/>
    <property type="match status" value="2"/>
</dbReference>
<dbReference type="GO" id="GO:0071897">
    <property type="term" value="P:DNA biosynthetic process"/>
    <property type="evidence" value="ECO:0007669"/>
    <property type="project" value="UniProtKB-ARBA"/>
</dbReference>
<dbReference type="AlphaFoldDB" id="A0A6J2YPT8"/>